<dbReference type="InterPro" id="IPR012340">
    <property type="entry name" value="NA-bd_OB-fold"/>
</dbReference>
<evidence type="ECO:0000256" key="4">
    <source>
        <dbReference type="ARBA" id="ARBA00023172"/>
    </source>
</evidence>
<dbReference type="GO" id="GO:0004386">
    <property type="term" value="F:helicase activity"/>
    <property type="evidence" value="ECO:0007669"/>
    <property type="project" value="UniProtKB-KW"/>
</dbReference>
<comment type="subunit">
    <text evidence="6">Homotetramer. Forms an RuvA(8)-RuvB(12)-Holliday junction (HJ) complex. HJ DNA is sandwiched between 2 RuvA tetramers; dsDNA enters through RuvA and exits via RuvB. An RuvB hexamer assembles on each DNA strand where it exits the tetramer. Each RuvB hexamer is contacted by two RuvA subunits (via domain III) on 2 adjacent RuvB subunits; this complex drives branch migration. In the full resolvosome a probable DNA-RuvA(4)-RuvB(12)-RuvC(2) complex forms which resolves the HJ.</text>
</comment>
<evidence type="ECO:0000256" key="2">
    <source>
        <dbReference type="ARBA" id="ARBA00022763"/>
    </source>
</evidence>
<dbReference type="EMBL" id="BONP01000007">
    <property type="protein sequence ID" value="GIG39783.1"/>
    <property type="molecule type" value="Genomic_DNA"/>
</dbReference>
<proteinExistence type="inferred from homology"/>
<keyword evidence="9" id="KW-1185">Reference proteome</keyword>
<keyword evidence="5 6" id="KW-0234">DNA repair</keyword>
<dbReference type="Proteomes" id="UP000614741">
    <property type="component" value="Unassembled WGS sequence"/>
</dbReference>
<dbReference type="SMART" id="SM00278">
    <property type="entry name" value="HhH1"/>
    <property type="match status" value="2"/>
</dbReference>
<comment type="domain">
    <text evidence="6">Has three domains with a flexible linker between the domains II and III and assumes an 'L' shape. Domain III is highly mobile and contacts RuvB.</text>
</comment>
<dbReference type="InterPro" id="IPR011114">
    <property type="entry name" value="RuvA_C"/>
</dbReference>
<dbReference type="InterPro" id="IPR036267">
    <property type="entry name" value="RuvA_C_sf"/>
</dbReference>
<dbReference type="Pfam" id="PF07499">
    <property type="entry name" value="RuvA_C"/>
    <property type="match status" value="1"/>
</dbReference>
<evidence type="ECO:0000256" key="6">
    <source>
        <dbReference type="HAMAP-Rule" id="MF_00031"/>
    </source>
</evidence>
<keyword evidence="8" id="KW-0378">Hydrolase</keyword>
<protein>
    <recommendedName>
        <fullName evidence="6">Holliday junction branch migration complex subunit RuvA</fullName>
    </recommendedName>
</protein>
<dbReference type="InterPro" id="IPR013849">
    <property type="entry name" value="DNA_helicase_Holl-junc_RuvA_I"/>
</dbReference>
<dbReference type="SUPFAM" id="SSF47781">
    <property type="entry name" value="RuvA domain 2-like"/>
    <property type="match status" value="1"/>
</dbReference>
<keyword evidence="2 6" id="KW-0227">DNA damage</keyword>
<comment type="function">
    <text evidence="6">The RuvA-RuvB-RuvC complex processes Holliday junction (HJ) DNA during genetic recombination and DNA repair, while the RuvA-RuvB complex plays an important role in the rescue of blocked DNA replication forks via replication fork reversal (RFR). RuvA specifically binds to HJ cruciform DNA, conferring on it an open structure. The RuvB hexamer acts as an ATP-dependent pump, pulling dsDNA into and through the RuvAB complex. HJ branch migration allows RuvC to scan DNA until it finds its consensus sequence, where it cleaves and resolves the cruciform DNA.</text>
</comment>
<keyword evidence="8" id="KW-0067">ATP-binding</keyword>
<dbReference type="InterPro" id="IPR000085">
    <property type="entry name" value="RuvA"/>
</dbReference>
<evidence type="ECO:0000256" key="3">
    <source>
        <dbReference type="ARBA" id="ARBA00023125"/>
    </source>
</evidence>
<dbReference type="Pfam" id="PF01330">
    <property type="entry name" value="RuvA_N"/>
    <property type="match status" value="1"/>
</dbReference>
<dbReference type="InterPro" id="IPR010994">
    <property type="entry name" value="RuvA_2-like"/>
</dbReference>
<dbReference type="HAMAP" id="MF_00031">
    <property type="entry name" value="DNA_HJ_migration_RuvA"/>
    <property type="match status" value="1"/>
</dbReference>
<comment type="similarity">
    <text evidence="6">Belongs to the RuvA family.</text>
</comment>
<dbReference type="CDD" id="cd14332">
    <property type="entry name" value="UBA_RuvA_C"/>
    <property type="match status" value="1"/>
</dbReference>
<feature type="domain" description="Helix-hairpin-helix DNA-binding motif class 1" evidence="7">
    <location>
        <begin position="129"/>
        <end position="148"/>
    </location>
</feature>
<dbReference type="Gene3D" id="1.10.150.20">
    <property type="entry name" value="5' to 3' exonuclease, C-terminal subdomain"/>
    <property type="match status" value="1"/>
</dbReference>
<comment type="subcellular location">
    <subcellularLocation>
        <location evidence="6">Cytoplasm</location>
    </subcellularLocation>
</comment>
<evidence type="ECO:0000256" key="1">
    <source>
        <dbReference type="ARBA" id="ARBA00022490"/>
    </source>
</evidence>
<dbReference type="NCBIfam" id="TIGR00084">
    <property type="entry name" value="ruvA"/>
    <property type="match status" value="1"/>
</dbReference>
<dbReference type="SUPFAM" id="SSF46929">
    <property type="entry name" value="DNA helicase RuvA subunit, C-terminal domain"/>
    <property type="match status" value="1"/>
</dbReference>
<feature type="region of interest" description="Domain III" evidence="6">
    <location>
        <begin position="167"/>
        <end position="225"/>
    </location>
</feature>
<organism evidence="8 9">
    <name type="scientific">Cellulomonas phragmiteti</name>
    <dbReference type="NCBI Taxonomy" id="478780"/>
    <lineage>
        <taxon>Bacteria</taxon>
        <taxon>Bacillati</taxon>
        <taxon>Actinomycetota</taxon>
        <taxon>Actinomycetes</taxon>
        <taxon>Micrococcales</taxon>
        <taxon>Cellulomonadaceae</taxon>
        <taxon>Cellulomonas</taxon>
    </lineage>
</organism>
<dbReference type="Gene3D" id="2.40.50.140">
    <property type="entry name" value="Nucleic acid-binding proteins"/>
    <property type="match status" value="1"/>
</dbReference>
<evidence type="ECO:0000313" key="9">
    <source>
        <dbReference type="Proteomes" id="UP000614741"/>
    </source>
</evidence>
<dbReference type="InterPro" id="IPR003583">
    <property type="entry name" value="Hlx-hairpin-Hlx_DNA-bd_motif"/>
</dbReference>
<keyword evidence="3 6" id="KW-0238">DNA-binding</keyword>
<comment type="caution">
    <text evidence="8">The sequence shown here is derived from an EMBL/GenBank/DDBJ whole genome shotgun (WGS) entry which is preliminary data.</text>
</comment>
<dbReference type="Pfam" id="PF14520">
    <property type="entry name" value="HHH_5"/>
    <property type="match status" value="1"/>
</dbReference>
<keyword evidence="4 6" id="KW-0233">DNA recombination</keyword>
<feature type="domain" description="Helix-hairpin-helix DNA-binding motif class 1" evidence="7">
    <location>
        <begin position="94"/>
        <end position="113"/>
    </location>
</feature>
<dbReference type="SUPFAM" id="SSF50249">
    <property type="entry name" value="Nucleic acid-binding proteins"/>
    <property type="match status" value="1"/>
</dbReference>
<gene>
    <name evidence="6 8" type="primary">ruvA</name>
    <name evidence="8" type="ORF">Cph01nite_15450</name>
</gene>
<comment type="caution">
    <text evidence="6">Lacks conserved residue(s) required for the propagation of feature annotation.</text>
</comment>
<name>A0ABQ4DKB3_9CELL</name>
<accession>A0ABQ4DKB3</accession>
<evidence type="ECO:0000256" key="5">
    <source>
        <dbReference type="ARBA" id="ARBA00023204"/>
    </source>
</evidence>
<reference evidence="8 9" key="1">
    <citation type="submission" date="2021-01" db="EMBL/GenBank/DDBJ databases">
        <title>Whole genome shotgun sequence of Cellulomonas phragmiteti NBRC 110785.</title>
        <authorList>
            <person name="Komaki H."/>
            <person name="Tamura T."/>
        </authorList>
    </citation>
    <scope>NUCLEOTIDE SEQUENCE [LARGE SCALE GENOMIC DNA]</scope>
    <source>
        <strain evidence="8 9">NBRC 110785</strain>
    </source>
</reference>
<evidence type="ECO:0000313" key="8">
    <source>
        <dbReference type="EMBL" id="GIG39783.1"/>
    </source>
</evidence>
<keyword evidence="8" id="KW-0347">Helicase</keyword>
<dbReference type="Gene3D" id="1.10.8.10">
    <property type="entry name" value="DNA helicase RuvA subunit, C-terminal domain"/>
    <property type="match status" value="1"/>
</dbReference>
<evidence type="ECO:0000259" key="7">
    <source>
        <dbReference type="SMART" id="SM00278"/>
    </source>
</evidence>
<keyword evidence="8" id="KW-0547">Nucleotide-binding</keyword>
<keyword evidence="1 6" id="KW-0963">Cytoplasm</keyword>
<sequence>MSFVHVFAPVWHSVAVDDGRSAVIASVHGTVLAVRLDSAVVEVGGVGLLLQATPATLAGLRVGQPGRVFTSLVVRENALTLFGFADDDERDVFETLQTVSGVGPRLALAMLAVHTPDGLRRAVAHEDLAALMRVPGIGRKGAQRIVLELGERLGAPAPAGGGAAAVSSADHREQVVEALVGLGWPLRAAQDAVASVLDGSPAPVGADEVPGVLRAALRSLGSARA</sequence>